<evidence type="ECO:0000256" key="1">
    <source>
        <dbReference type="ARBA" id="ARBA00004651"/>
    </source>
</evidence>
<keyword evidence="4 10" id="KW-0812">Transmembrane</keyword>
<evidence type="ECO:0000256" key="3">
    <source>
        <dbReference type="ARBA" id="ARBA00022475"/>
    </source>
</evidence>
<dbReference type="SMART" id="SM00382">
    <property type="entry name" value="AAA"/>
    <property type="match status" value="1"/>
</dbReference>
<organism evidence="13 14">
    <name type="scientific">Pseudoclavibacter chungangensis</name>
    <dbReference type="NCBI Taxonomy" id="587635"/>
    <lineage>
        <taxon>Bacteria</taxon>
        <taxon>Bacillati</taxon>
        <taxon>Actinomycetota</taxon>
        <taxon>Actinomycetes</taxon>
        <taxon>Micrococcales</taxon>
        <taxon>Microbacteriaceae</taxon>
        <taxon>Pseudoclavibacter</taxon>
    </lineage>
</organism>
<dbReference type="PROSITE" id="PS00211">
    <property type="entry name" value="ABC_TRANSPORTER_1"/>
    <property type="match status" value="1"/>
</dbReference>
<dbReference type="PROSITE" id="PS50893">
    <property type="entry name" value="ABC_TRANSPORTER_2"/>
    <property type="match status" value="1"/>
</dbReference>
<proteinExistence type="predicted"/>
<evidence type="ECO:0000256" key="10">
    <source>
        <dbReference type="SAM" id="Phobius"/>
    </source>
</evidence>
<reference evidence="13 14" key="1">
    <citation type="submission" date="2019-09" db="EMBL/GenBank/DDBJ databases">
        <title>Phylogeny of genus Pseudoclavibacter and closely related genus.</title>
        <authorList>
            <person name="Li Y."/>
        </authorList>
    </citation>
    <scope>NUCLEOTIDE SEQUENCE [LARGE SCALE GENOMIC DNA]</scope>
    <source>
        <strain evidence="13 14">DSM 23821</strain>
    </source>
</reference>
<feature type="transmembrane region" description="Helical" evidence="10">
    <location>
        <begin position="339"/>
        <end position="360"/>
    </location>
</feature>
<feature type="region of interest" description="Disordered" evidence="9">
    <location>
        <begin position="1"/>
        <end position="92"/>
    </location>
</feature>
<dbReference type="RefSeq" id="WP_158041967.1">
    <property type="nucleotide sequence ID" value="NZ_JACCFV010000001.1"/>
</dbReference>
<dbReference type="PANTHER" id="PTHR43394:SF1">
    <property type="entry name" value="ATP-BINDING CASSETTE SUB-FAMILY B MEMBER 10, MITOCHONDRIAL"/>
    <property type="match status" value="1"/>
</dbReference>
<keyword evidence="2" id="KW-0813">Transport</keyword>
<accession>A0A7J5BPZ4</accession>
<feature type="domain" description="ABC transmembrane type-1" evidence="12">
    <location>
        <begin position="117"/>
        <end position="361"/>
    </location>
</feature>
<evidence type="ECO:0000259" key="12">
    <source>
        <dbReference type="PROSITE" id="PS50929"/>
    </source>
</evidence>
<dbReference type="Gene3D" id="3.40.50.300">
    <property type="entry name" value="P-loop containing nucleotide triphosphate hydrolases"/>
    <property type="match status" value="1"/>
</dbReference>
<keyword evidence="8 10" id="KW-0472">Membrane</keyword>
<dbReference type="Gene3D" id="1.20.1560.10">
    <property type="entry name" value="ABC transporter type 1, transmembrane domain"/>
    <property type="match status" value="1"/>
</dbReference>
<evidence type="ECO:0000256" key="4">
    <source>
        <dbReference type="ARBA" id="ARBA00022692"/>
    </source>
</evidence>
<dbReference type="GO" id="GO:0016887">
    <property type="term" value="F:ATP hydrolysis activity"/>
    <property type="evidence" value="ECO:0007669"/>
    <property type="project" value="InterPro"/>
</dbReference>
<evidence type="ECO:0000256" key="5">
    <source>
        <dbReference type="ARBA" id="ARBA00022741"/>
    </source>
</evidence>
<dbReference type="Proteomes" id="UP000467240">
    <property type="component" value="Unassembled WGS sequence"/>
</dbReference>
<feature type="compositionally biased region" description="Low complexity" evidence="9">
    <location>
        <begin position="16"/>
        <end position="37"/>
    </location>
</feature>
<feature type="transmembrane region" description="Helical" evidence="10">
    <location>
        <begin position="148"/>
        <end position="169"/>
    </location>
</feature>
<keyword evidence="3" id="KW-1003">Cell membrane</keyword>
<feature type="domain" description="ABC transporter" evidence="11">
    <location>
        <begin position="431"/>
        <end position="664"/>
    </location>
</feature>
<dbReference type="Pfam" id="PF00005">
    <property type="entry name" value="ABC_tran"/>
    <property type="match status" value="1"/>
</dbReference>
<keyword evidence="7 10" id="KW-1133">Transmembrane helix</keyword>
<feature type="compositionally biased region" description="Basic and acidic residues" evidence="9">
    <location>
        <begin position="1"/>
        <end position="13"/>
    </location>
</feature>
<keyword evidence="5" id="KW-0547">Nucleotide-binding</keyword>
<gene>
    <name evidence="13" type="ORF">F8O01_16280</name>
</gene>
<keyword evidence="14" id="KW-1185">Reference proteome</keyword>
<evidence type="ECO:0000256" key="8">
    <source>
        <dbReference type="ARBA" id="ARBA00023136"/>
    </source>
</evidence>
<dbReference type="InterPro" id="IPR011527">
    <property type="entry name" value="ABC1_TM_dom"/>
</dbReference>
<comment type="caution">
    <text evidence="13">The sequence shown here is derived from an EMBL/GenBank/DDBJ whole genome shotgun (WGS) entry which is preliminary data.</text>
</comment>
<feature type="transmembrane region" description="Helical" evidence="10">
    <location>
        <begin position="256"/>
        <end position="275"/>
    </location>
</feature>
<evidence type="ECO:0000256" key="7">
    <source>
        <dbReference type="ARBA" id="ARBA00022989"/>
    </source>
</evidence>
<comment type="subcellular location">
    <subcellularLocation>
        <location evidence="1">Cell membrane</location>
        <topology evidence="1">Multi-pass membrane protein</topology>
    </subcellularLocation>
</comment>
<feature type="transmembrane region" description="Helical" evidence="10">
    <location>
        <begin position="225"/>
        <end position="250"/>
    </location>
</feature>
<evidence type="ECO:0000256" key="6">
    <source>
        <dbReference type="ARBA" id="ARBA00022840"/>
    </source>
</evidence>
<dbReference type="InterPro" id="IPR003439">
    <property type="entry name" value="ABC_transporter-like_ATP-bd"/>
</dbReference>
<keyword evidence="6 13" id="KW-0067">ATP-binding</keyword>
<dbReference type="PANTHER" id="PTHR43394">
    <property type="entry name" value="ATP-DEPENDENT PERMEASE MDL1, MITOCHONDRIAL"/>
    <property type="match status" value="1"/>
</dbReference>
<evidence type="ECO:0000259" key="11">
    <source>
        <dbReference type="PROSITE" id="PS50893"/>
    </source>
</evidence>
<name>A0A7J5BPZ4_9MICO</name>
<feature type="transmembrane region" description="Helical" evidence="10">
    <location>
        <begin position="120"/>
        <end position="142"/>
    </location>
</feature>
<dbReference type="EMBL" id="WBJZ01000028">
    <property type="protein sequence ID" value="KAB1652739.1"/>
    <property type="molecule type" value="Genomic_DNA"/>
</dbReference>
<evidence type="ECO:0000256" key="9">
    <source>
        <dbReference type="SAM" id="MobiDB-lite"/>
    </source>
</evidence>
<dbReference type="FunFam" id="3.40.50.300:FF:000854">
    <property type="entry name" value="Multidrug ABC transporter ATP-binding protein"/>
    <property type="match status" value="1"/>
</dbReference>
<evidence type="ECO:0000313" key="13">
    <source>
        <dbReference type="EMBL" id="KAB1652739.1"/>
    </source>
</evidence>
<evidence type="ECO:0000256" key="2">
    <source>
        <dbReference type="ARBA" id="ARBA00022448"/>
    </source>
</evidence>
<feature type="compositionally biased region" description="Low complexity" evidence="9">
    <location>
        <begin position="63"/>
        <end position="79"/>
    </location>
</feature>
<dbReference type="InterPro" id="IPR027417">
    <property type="entry name" value="P-loop_NTPase"/>
</dbReference>
<dbReference type="InterPro" id="IPR017871">
    <property type="entry name" value="ABC_transporter-like_CS"/>
</dbReference>
<evidence type="ECO:0000313" key="14">
    <source>
        <dbReference type="Proteomes" id="UP000467240"/>
    </source>
</evidence>
<dbReference type="InterPro" id="IPR039421">
    <property type="entry name" value="Type_1_exporter"/>
</dbReference>
<dbReference type="GO" id="GO:0015421">
    <property type="term" value="F:ABC-type oligopeptide transporter activity"/>
    <property type="evidence" value="ECO:0007669"/>
    <property type="project" value="TreeGrafter"/>
</dbReference>
<dbReference type="SUPFAM" id="SSF52540">
    <property type="entry name" value="P-loop containing nucleoside triphosphate hydrolases"/>
    <property type="match status" value="1"/>
</dbReference>
<protein>
    <submittedName>
        <fullName evidence="13">ATP-binding cassette domain-containing protein</fullName>
    </submittedName>
</protein>
<dbReference type="OrthoDB" id="9762778at2"/>
<dbReference type="PROSITE" id="PS50929">
    <property type="entry name" value="ABC_TM1F"/>
    <property type="match status" value="1"/>
</dbReference>
<dbReference type="GO" id="GO:0005524">
    <property type="term" value="F:ATP binding"/>
    <property type="evidence" value="ECO:0007669"/>
    <property type="project" value="UniProtKB-KW"/>
</dbReference>
<dbReference type="SUPFAM" id="SSF90123">
    <property type="entry name" value="ABC transporter transmembrane region"/>
    <property type="match status" value="1"/>
</dbReference>
<dbReference type="GO" id="GO:0005886">
    <property type="term" value="C:plasma membrane"/>
    <property type="evidence" value="ECO:0007669"/>
    <property type="project" value="UniProtKB-SubCell"/>
</dbReference>
<dbReference type="InterPro" id="IPR036640">
    <property type="entry name" value="ABC1_TM_sf"/>
</dbReference>
<dbReference type="AlphaFoldDB" id="A0A7J5BPZ4"/>
<sequence length="667" mass="68355">MTGDDERSTRRPTPDGTSTPVTPAPTTVSPGTATVGSAAPGTASDGTASDGTAIDGTTVDGMASDATASDAPATAAGSARQTSATAATDAARQPSAGRLKLTRWLVGHTKNLLAPLVGSVAARIVNQLLGVALFVVAAGSIARAASTGAVALLPLAGTLVGLALVKALLRYLEHYLGHWVAFTALQRLRELFFSRLAPQAPAATAGRAGAELTERATRDIDRIEVFFAHTLPPAVSAVVVPAVALSWLAAVTDARLALAIAPFVAVIVVLLPLLAARSTWRSAERVGRARGAIATEVGDDVQGVREILAFGAERQRLRRLDAADAALTRARSGEGCVRGVRAGLVVLLQTGALVAVVIVGTSIGADAPTIATALAVGVGLWAPTRGVDEFLAGLDGAFAATARVRRVVDAEAPVRDPVVPRTAGAEASATLRGVTVRYPGDARPALDDVDATFPAGSWTAVVGVSGSGKSTLGALLPRGRDADTGTVTLGGTDVRDLALDELRGRVALVSQRPTLLRGTLADNLRLAAPDASDEGLHAALRIAALDEWIDALPDGLETATGERGAAVSGGQLQRLALARALVAHPTVLVLDEALSQLDAETAASVRARLREHRPELTVVEITHRADLVPDDGRVVVIDAGRVVETGTAGELRERAGAFRHLEARAGT</sequence>
<dbReference type="InterPro" id="IPR003593">
    <property type="entry name" value="AAA+_ATPase"/>
</dbReference>
<dbReference type="Pfam" id="PF00664">
    <property type="entry name" value="ABC_membrane"/>
    <property type="match status" value="1"/>
</dbReference>